<dbReference type="PANTHER" id="PTHR30244:SF34">
    <property type="entry name" value="DTDP-4-AMINO-4,6-DIDEOXYGALACTOSE TRANSAMINASE"/>
    <property type="match status" value="1"/>
</dbReference>
<accession>A0ABT2ESA5</accession>
<sequence length="403" mass="45090">MFLRCFDDAEIDALRQVIESQSLWRGMEGNFVARFEDEMAKHLGRRFVHAVNSGTSANEASVAGLGLDVGDEVICSATAPIFASLPVFAAGCIPVFADVDPRTLIISPKGIEERISERTKAVVVVYLFGQPAPMDEIMAVANKYGLKVIEDCAQCYDGYYKGRKVGTFGDVACFSLQQSKHITSGEGGFIATDDPEIYKRAVLYSNAGMPWFRYGLEPLKPEEVGGIPTRGHFSFGHNHRMSELQGAVALVQLSKIEKFNEARRKLVQIIEEELSGCEGILLAHRYPDTVPNYWAYPIQINTEAINLTAKEFSRICYEREGISVGYYHEVNYLEFVFQKAQAERRTPFGYPLPEHVEYRLGMCPNAEEAAKRTLVILTHHATDPEKIRTQARAIRRTAESLMS</sequence>
<keyword evidence="1" id="KW-0663">Pyridoxal phosphate</keyword>
<dbReference type="PANTHER" id="PTHR30244">
    <property type="entry name" value="TRANSAMINASE"/>
    <property type="match status" value="1"/>
</dbReference>
<reference evidence="2 3" key="1">
    <citation type="submission" date="2022-08" db="EMBL/GenBank/DDBJ databases">
        <title>Bacterial and archaeal communities from various locations to study Microbial Dark Matter (Phase II).</title>
        <authorList>
            <person name="Stepanauskas R."/>
        </authorList>
    </citation>
    <scope>NUCLEOTIDE SEQUENCE [LARGE SCALE GENOMIC DNA]</scope>
    <source>
        <strain evidence="2 3">PD1</strain>
    </source>
</reference>
<dbReference type="InterPro" id="IPR015421">
    <property type="entry name" value="PyrdxlP-dep_Trfase_major"/>
</dbReference>
<dbReference type="RefSeq" id="WP_259096617.1">
    <property type="nucleotide sequence ID" value="NZ_CP130454.1"/>
</dbReference>
<name>A0ABT2ESA5_9BACT</name>
<comment type="caution">
    <text evidence="2">The sequence shown here is derived from an EMBL/GenBank/DDBJ whole genome shotgun (WGS) entry which is preliminary data.</text>
</comment>
<dbReference type="PIRSF" id="PIRSF000390">
    <property type="entry name" value="PLP_StrS"/>
    <property type="match status" value="1"/>
</dbReference>
<evidence type="ECO:0000313" key="2">
    <source>
        <dbReference type="EMBL" id="MCS3919780.1"/>
    </source>
</evidence>
<comment type="similarity">
    <text evidence="1">Belongs to the DegT/DnrJ/EryC1 family.</text>
</comment>
<gene>
    <name evidence="2" type="ORF">M2350_002197</name>
</gene>
<dbReference type="Gene3D" id="3.40.640.10">
    <property type="entry name" value="Type I PLP-dependent aspartate aminotransferase-like (Major domain)"/>
    <property type="match status" value="1"/>
</dbReference>
<organism evidence="2 3">
    <name type="scientific">Candidatus Fervidibacter sacchari</name>
    <dbReference type="NCBI Taxonomy" id="1448929"/>
    <lineage>
        <taxon>Bacteria</taxon>
        <taxon>Candidatus Fervidibacterota</taxon>
        <taxon>Candidatus Fervidibacter</taxon>
    </lineage>
</organism>
<dbReference type="Proteomes" id="UP001204798">
    <property type="component" value="Unassembled WGS sequence"/>
</dbReference>
<dbReference type="Pfam" id="PF01041">
    <property type="entry name" value="DegT_DnrJ_EryC1"/>
    <property type="match status" value="1"/>
</dbReference>
<dbReference type="CDD" id="cd00616">
    <property type="entry name" value="AHBA_syn"/>
    <property type="match status" value="1"/>
</dbReference>
<proteinExistence type="inferred from homology"/>
<dbReference type="InterPro" id="IPR015422">
    <property type="entry name" value="PyrdxlP-dep_Trfase_small"/>
</dbReference>
<dbReference type="SUPFAM" id="SSF53383">
    <property type="entry name" value="PLP-dependent transferases"/>
    <property type="match status" value="1"/>
</dbReference>
<dbReference type="Gene3D" id="3.90.1150.10">
    <property type="entry name" value="Aspartate Aminotransferase, domain 1"/>
    <property type="match status" value="1"/>
</dbReference>
<dbReference type="EMBL" id="JANUCP010000004">
    <property type="protein sequence ID" value="MCS3919780.1"/>
    <property type="molecule type" value="Genomic_DNA"/>
</dbReference>
<evidence type="ECO:0000313" key="3">
    <source>
        <dbReference type="Proteomes" id="UP001204798"/>
    </source>
</evidence>
<dbReference type="InterPro" id="IPR015424">
    <property type="entry name" value="PyrdxlP-dep_Trfase"/>
</dbReference>
<dbReference type="InterPro" id="IPR000653">
    <property type="entry name" value="DegT/StrS_aminotransferase"/>
</dbReference>
<protein>
    <submittedName>
        <fullName evidence="2">dTDP-4-amino-4,6-dideoxygalactose transaminase</fullName>
    </submittedName>
</protein>
<evidence type="ECO:0000256" key="1">
    <source>
        <dbReference type="RuleBase" id="RU004508"/>
    </source>
</evidence>
<keyword evidence="3" id="KW-1185">Reference proteome</keyword>